<accession>A0ABP9JMM8</accession>
<comment type="caution">
    <text evidence="1">The sequence shown here is derived from an EMBL/GenBank/DDBJ whole genome shotgun (WGS) entry which is preliminary data.</text>
</comment>
<dbReference type="Proteomes" id="UP001501759">
    <property type="component" value="Unassembled WGS sequence"/>
</dbReference>
<protein>
    <submittedName>
        <fullName evidence="1">Uncharacterized protein</fullName>
    </submittedName>
</protein>
<organism evidence="1 2">
    <name type="scientific">Streptomyces siamensis</name>
    <dbReference type="NCBI Taxonomy" id="1274986"/>
    <lineage>
        <taxon>Bacteria</taxon>
        <taxon>Bacillati</taxon>
        <taxon>Actinomycetota</taxon>
        <taxon>Actinomycetes</taxon>
        <taxon>Kitasatosporales</taxon>
        <taxon>Streptomycetaceae</taxon>
        <taxon>Streptomyces</taxon>
    </lineage>
</organism>
<sequence>MGTRHTRRPQSVDQALTSGHRRPGALFVLMCTGISGTSRGGYFLGKFLAQPVLRSTGRLDVARGLGAPGRLRALEGPDRLRWPRRLRLRLLYRTRLLGRAGLLHGTRLLRRARPLRRAGLLRGTRLLHALSRPTRVRGPAARSRLHRAPGLSPLRGANLLRLPRTVTRPSRLRRLGALRGSRGLLRLSALRRSRGLLRLGVLGQSEALRRPNRMRRLRRPG</sequence>
<dbReference type="EMBL" id="BAABKB010000045">
    <property type="protein sequence ID" value="GAA5036874.1"/>
    <property type="molecule type" value="Genomic_DNA"/>
</dbReference>
<keyword evidence="2" id="KW-1185">Reference proteome</keyword>
<gene>
    <name evidence="1" type="ORF">GCM10023335_84440</name>
</gene>
<reference evidence="2" key="1">
    <citation type="journal article" date="2019" name="Int. J. Syst. Evol. Microbiol.">
        <title>The Global Catalogue of Microorganisms (GCM) 10K type strain sequencing project: providing services to taxonomists for standard genome sequencing and annotation.</title>
        <authorList>
            <consortium name="The Broad Institute Genomics Platform"/>
            <consortium name="The Broad Institute Genome Sequencing Center for Infectious Disease"/>
            <person name="Wu L."/>
            <person name="Ma J."/>
        </authorList>
    </citation>
    <scope>NUCLEOTIDE SEQUENCE [LARGE SCALE GENOMIC DNA]</scope>
    <source>
        <strain evidence="2">JCM 18409</strain>
    </source>
</reference>
<evidence type="ECO:0000313" key="1">
    <source>
        <dbReference type="EMBL" id="GAA5036874.1"/>
    </source>
</evidence>
<proteinExistence type="predicted"/>
<evidence type="ECO:0000313" key="2">
    <source>
        <dbReference type="Proteomes" id="UP001501759"/>
    </source>
</evidence>
<name>A0ABP9JMM8_9ACTN</name>